<feature type="region of interest" description="Disordered" evidence="1">
    <location>
        <begin position="1"/>
        <end position="84"/>
    </location>
</feature>
<reference evidence="2 3" key="1">
    <citation type="submission" date="2019-08" db="EMBL/GenBank/DDBJ databases">
        <authorList>
            <person name="Alioto T."/>
            <person name="Alioto T."/>
            <person name="Gomez Garrido J."/>
        </authorList>
    </citation>
    <scope>NUCLEOTIDE SEQUENCE [LARGE SCALE GENOMIC DNA]</scope>
</reference>
<sequence length="84" mass="9381">MSTKEAKNDVAVDKIAENDVADAKADLKGTKRTADDKSEEVKKLKKEENGEEDLDEEDEPEGDEEEEEEFAEGEEDLEETVGMC</sequence>
<dbReference type="OrthoDB" id="7489571at2759"/>
<dbReference type="Proteomes" id="UP000325440">
    <property type="component" value="Unassembled WGS sequence"/>
</dbReference>
<evidence type="ECO:0000313" key="2">
    <source>
        <dbReference type="EMBL" id="VVC28392.1"/>
    </source>
</evidence>
<feature type="compositionally biased region" description="Acidic residues" evidence="1">
    <location>
        <begin position="49"/>
        <end position="84"/>
    </location>
</feature>
<accession>A0A5E4MDD6</accession>
<protein>
    <submittedName>
        <fullName evidence="2">Uncharacterized protein</fullName>
    </submittedName>
</protein>
<keyword evidence="3" id="KW-1185">Reference proteome</keyword>
<proteinExistence type="predicted"/>
<gene>
    <name evidence="2" type="ORF">CINCED_3A023149</name>
</gene>
<evidence type="ECO:0000313" key="3">
    <source>
        <dbReference type="Proteomes" id="UP000325440"/>
    </source>
</evidence>
<feature type="compositionally biased region" description="Basic and acidic residues" evidence="1">
    <location>
        <begin position="1"/>
        <end position="48"/>
    </location>
</feature>
<name>A0A5E4MDD6_9HEMI</name>
<dbReference type="EMBL" id="CABPRJ010000480">
    <property type="protein sequence ID" value="VVC28392.1"/>
    <property type="molecule type" value="Genomic_DNA"/>
</dbReference>
<evidence type="ECO:0000256" key="1">
    <source>
        <dbReference type="SAM" id="MobiDB-lite"/>
    </source>
</evidence>
<dbReference type="AlphaFoldDB" id="A0A5E4MDD6"/>
<organism evidence="2 3">
    <name type="scientific">Cinara cedri</name>
    <dbReference type="NCBI Taxonomy" id="506608"/>
    <lineage>
        <taxon>Eukaryota</taxon>
        <taxon>Metazoa</taxon>
        <taxon>Ecdysozoa</taxon>
        <taxon>Arthropoda</taxon>
        <taxon>Hexapoda</taxon>
        <taxon>Insecta</taxon>
        <taxon>Pterygota</taxon>
        <taxon>Neoptera</taxon>
        <taxon>Paraneoptera</taxon>
        <taxon>Hemiptera</taxon>
        <taxon>Sternorrhyncha</taxon>
        <taxon>Aphidomorpha</taxon>
        <taxon>Aphidoidea</taxon>
        <taxon>Aphididae</taxon>
        <taxon>Lachninae</taxon>
        <taxon>Cinara</taxon>
    </lineage>
</organism>